<dbReference type="AlphaFoldDB" id="A0AAW9RAG3"/>
<dbReference type="EMBL" id="JAZHOG010000009">
    <property type="protein sequence ID" value="MEJ8568675.1"/>
    <property type="molecule type" value="Genomic_DNA"/>
</dbReference>
<dbReference type="GO" id="GO:0043565">
    <property type="term" value="F:sequence-specific DNA binding"/>
    <property type="evidence" value="ECO:0007669"/>
    <property type="project" value="InterPro"/>
</dbReference>
<dbReference type="Gene3D" id="3.30.70.920">
    <property type="match status" value="1"/>
</dbReference>
<dbReference type="PANTHER" id="PTHR30154">
    <property type="entry name" value="LEUCINE-RESPONSIVE REGULATORY PROTEIN"/>
    <property type="match status" value="1"/>
</dbReference>
<dbReference type="InterPro" id="IPR011008">
    <property type="entry name" value="Dimeric_a/b-barrel"/>
</dbReference>
<protein>
    <submittedName>
        <fullName evidence="5">Lrp/AsnC family transcriptional regulator</fullName>
    </submittedName>
</protein>
<evidence type="ECO:0000313" key="6">
    <source>
        <dbReference type="Proteomes" id="UP001359886"/>
    </source>
</evidence>
<dbReference type="InterPro" id="IPR019887">
    <property type="entry name" value="Tscrpt_reg_AsnC/Lrp_C"/>
</dbReference>
<dbReference type="Pfam" id="PF01037">
    <property type="entry name" value="AsnC_trans_reg"/>
    <property type="match status" value="1"/>
</dbReference>
<evidence type="ECO:0000256" key="1">
    <source>
        <dbReference type="ARBA" id="ARBA00023015"/>
    </source>
</evidence>
<dbReference type="InterPro" id="IPR011991">
    <property type="entry name" value="ArsR-like_HTH"/>
</dbReference>
<dbReference type="PROSITE" id="PS50956">
    <property type="entry name" value="HTH_ASNC_2"/>
    <property type="match status" value="1"/>
</dbReference>
<organism evidence="5 6">
    <name type="scientific">Elongatibacter sediminis</name>
    <dbReference type="NCBI Taxonomy" id="3119006"/>
    <lineage>
        <taxon>Bacteria</taxon>
        <taxon>Pseudomonadati</taxon>
        <taxon>Pseudomonadota</taxon>
        <taxon>Gammaproteobacteria</taxon>
        <taxon>Chromatiales</taxon>
        <taxon>Wenzhouxiangellaceae</taxon>
        <taxon>Elongatibacter</taxon>
    </lineage>
</organism>
<dbReference type="SUPFAM" id="SSF54909">
    <property type="entry name" value="Dimeric alpha+beta barrel"/>
    <property type="match status" value="1"/>
</dbReference>
<keyword evidence="1" id="KW-0805">Transcription regulation</keyword>
<gene>
    <name evidence="5" type="ORF">V3330_13665</name>
</gene>
<evidence type="ECO:0000259" key="4">
    <source>
        <dbReference type="PROSITE" id="PS50956"/>
    </source>
</evidence>
<feature type="domain" description="HTH asnC-type" evidence="4">
    <location>
        <begin position="10"/>
        <end position="71"/>
    </location>
</feature>
<accession>A0AAW9RAG3</accession>
<keyword evidence="3" id="KW-0804">Transcription</keyword>
<dbReference type="SMART" id="SM00344">
    <property type="entry name" value="HTH_ASNC"/>
    <property type="match status" value="1"/>
</dbReference>
<dbReference type="RefSeq" id="WP_354695998.1">
    <property type="nucleotide sequence ID" value="NZ_JAZHOG010000009.1"/>
</dbReference>
<keyword evidence="6" id="KW-1185">Reference proteome</keyword>
<comment type="caution">
    <text evidence="5">The sequence shown here is derived from an EMBL/GenBank/DDBJ whole genome shotgun (WGS) entry which is preliminary data.</text>
</comment>
<dbReference type="InterPro" id="IPR000485">
    <property type="entry name" value="AsnC-type_HTH_dom"/>
</dbReference>
<name>A0AAW9RAG3_9GAMM</name>
<dbReference type="InterPro" id="IPR036388">
    <property type="entry name" value="WH-like_DNA-bd_sf"/>
</dbReference>
<evidence type="ECO:0000256" key="3">
    <source>
        <dbReference type="ARBA" id="ARBA00023163"/>
    </source>
</evidence>
<reference evidence="5 6" key="1">
    <citation type="submission" date="2024-02" db="EMBL/GenBank/DDBJ databases">
        <title>A novel Wenzhouxiangellaceae bacterium, isolated from coastal sediments.</title>
        <authorList>
            <person name="Du Z.-J."/>
            <person name="Ye Y.-Q."/>
            <person name="Zhang X.-Y."/>
        </authorList>
    </citation>
    <scope>NUCLEOTIDE SEQUENCE [LARGE SCALE GENOMIC DNA]</scope>
    <source>
        <strain evidence="5 6">CH-27</strain>
    </source>
</reference>
<sequence length="159" mass="17804">MTKNTDDVALDRTDRRILRLLQSDADISAAAIGERIGASQATVWRRIQQMRESGLIPPQVVTLDRRKAGFNAMIFAQVKLSSHGRANLAEFADTIQNFPEVLEAYVMMGSTDFLLRIVTPDIEAYERFFFEKLSQLPGVQEVTSSMALSEIKQTSVLPL</sequence>
<dbReference type="Proteomes" id="UP001359886">
    <property type="component" value="Unassembled WGS sequence"/>
</dbReference>
<dbReference type="CDD" id="cd00090">
    <property type="entry name" value="HTH_ARSR"/>
    <property type="match status" value="1"/>
</dbReference>
<dbReference type="GO" id="GO:0006355">
    <property type="term" value="P:regulation of DNA-templated transcription"/>
    <property type="evidence" value="ECO:0007669"/>
    <property type="project" value="UniProtKB-ARBA"/>
</dbReference>
<dbReference type="PRINTS" id="PR00033">
    <property type="entry name" value="HTHASNC"/>
</dbReference>
<dbReference type="GO" id="GO:0043200">
    <property type="term" value="P:response to amino acid"/>
    <property type="evidence" value="ECO:0007669"/>
    <property type="project" value="TreeGrafter"/>
</dbReference>
<dbReference type="PANTHER" id="PTHR30154:SF17">
    <property type="entry name" value="DNA-BINDING TRANSCRIPTIONAL ACTIVATOR DECR"/>
    <property type="match status" value="1"/>
</dbReference>
<dbReference type="SUPFAM" id="SSF46785">
    <property type="entry name" value="Winged helix' DNA-binding domain"/>
    <property type="match status" value="1"/>
</dbReference>
<dbReference type="Pfam" id="PF13412">
    <property type="entry name" value="HTH_24"/>
    <property type="match status" value="1"/>
</dbReference>
<dbReference type="GO" id="GO:0005829">
    <property type="term" value="C:cytosol"/>
    <property type="evidence" value="ECO:0007669"/>
    <property type="project" value="TreeGrafter"/>
</dbReference>
<keyword evidence="2" id="KW-0238">DNA-binding</keyword>
<dbReference type="InterPro" id="IPR019888">
    <property type="entry name" value="Tscrpt_reg_AsnC-like"/>
</dbReference>
<dbReference type="InterPro" id="IPR036390">
    <property type="entry name" value="WH_DNA-bd_sf"/>
</dbReference>
<dbReference type="Gene3D" id="1.10.10.10">
    <property type="entry name" value="Winged helix-like DNA-binding domain superfamily/Winged helix DNA-binding domain"/>
    <property type="match status" value="1"/>
</dbReference>
<evidence type="ECO:0000256" key="2">
    <source>
        <dbReference type="ARBA" id="ARBA00023125"/>
    </source>
</evidence>
<evidence type="ECO:0000313" key="5">
    <source>
        <dbReference type="EMBL" id="MEJ8568675.1"/>
    </source>
</evidence>
<proteinExistence type="predicted"/>